<sequence length="418" mass="44731">MTMYSSRLARLRISGLSLMELLIALLIGSILIVGVIQVFLASWTAYRFSQGIARNQESGRFALDFLTRDIRMAGHTGCINDQALLSVDDGGHPNGGNIRSLFLNADDRNTNNVSNQPFPLRFDIAIEGFDASGTGRGSLLSLGAAPVVGSASDWNPVLPAELAALKPIKGSDVLVLRYLSAEENIVTDFNPTSSPTIIYTDESVHGSSKVATGGSGLYAIADCNGASVFQASTAPTMTSMNVSAGGLNKTALDFVGYYDRSLSFFPESLALFRAESIAYYIGLNERGIPSLYRARWASAPAAVGLVTNVQELVEGVESLQFLYGEDSAVLGKTISSGYIDHTNPANIIGDVDNALRWRRIGTVQIGLLVRGAGQERANSLNPVVNPTVLSVHINPPSDGQYRAVYETTVALRNRLYGN</sequence>
<feature type="transmembrane region" description="Helical" evidence="1">
    <location>
        <begin position="21"/>
        <end position="46"/>
    </location>
</feature>
<accession>A0A060H0A6</accession>
<dbReference type="Pfam" id="PF16074">
    <property type="entry name" value="PilW"/>
    <property type="match status" value="1"/>
</dbReference>
<reference evidence="2 3" key="1">
    <citation type="submission" date="2013-08" db="EMBL/GenBank/DDBJ databases">
        <authorList>
            <person name="Stouthamer R."/>
            <person name="Nunney L."/>
        </authorList>
    </citation>
    <scope>NUCLEOTIDE SEQUENCE [LARGE SCALE GENOMIC DNA]</scope>
    <source>
        <strain evidence="3">ann-1</strain>
    </source>
</reference>
<name>A0A060H0A6_XYLFS</name>
<dbReference type="PATRIC" id="fig|155920.8.peg.1933"/>
<keyword evidence="1" id="KW-1133">Transmembrane helix</keyword>
<gene>
    <name evidence="2" type="ORF">D934_08320</name>
</gene>
<dbReference type="GO" id="GO:0043683">
    <property type="term" value="P:type IV pilus assembly"/>
    <property type="evidence" value="ECO:0007669"/>
    <property type="project" value="InterPro"/>
</dbReference>
<dbReference type="KEGG" id="xfs:D934_08320"/>
<keyword evidence="1" id="KW-0812">Transmembrane</keyword>
<dbReference type="AlphaFoldDB" id="A0A060H0A6"/>
<keyword evidence="1" id="KW-0472">Membrane</keyword>
<dbReference type="RefSeq" id="WP_020851179.1">
    <property type="nucleotide sequence ID" value="NZ_CP006696.1"/>
</dbReference>
<dbReference type="InterPro" id="IPR032092">
    <property type="entry name" value="PilW"/>
</dbReference>
<evidence type="ECO:0000256" key="1">
    <source>
        <dbReference type="SAM" id="Phobius"/>
    </source>
</evidence>
<organism evidence="2 3">
    <name type="scientific">Xylella fastidiosa subsp. sandyi Ann-1</name>
    <dbReference type="NCBI Taxonomy" id="155920"/>
    <lineage>
        <taxon>Bacteria</taxon>
        <taxon>Pseudomonadati</taxon>
        <taxon>Pseudomonadota</taxon>
        <taxon>Gammaproteobacteria</taxon>
        <taxon>Lysobacterales</taxon>
        <taxon>Lysobacteraceae</taxon>
        <taxon>Xylella</taxon>
    </lineage>
</organism>
<protein>
    <submittedName>
        <fullName evidence="2">Pilus assembly protein PilW</fullName>
    </submittedName>
</protein>
<evidence type="ECO:0000313" key="3">
    <source>
        <dbReference type="Proteomes" id="UP000027215"/>
    </source>
</evidence>
<evidence type="ECO:0000313" key="2">
    <source>
        <dbReference type="EMBL" id="AIC10199.1"/>
    </source>
</evidence>
<dbReference type="EMBL" id="CP006696">
    <property type="protein sequence ID" value="AIC10199.1"/>
    <property type="molecule type" value="Genomic_DNA"/>
</dbReference>
<dbReference type="HOGENOM" id="CLU_052493_1_0_6"/>
<dbReference type="Proteomes" id="UP000027215">
    <property type="component" value="Chromosome"/>
</dbReference>
<proteinExistence type="predicted"/>